<reference evidence="2 3" key="1">
    <citation type="submission" date="2019-11" db="EMBL/GenBank/DDBJ databases">
        <title>Novel Deefgea species.</title>
        <authorList>
            <person name="Han J.-H."/>
        </authorList>
    </citation>
    <scope>NUCLEOTIDE SEQUENCE [LARGE SCALE GENOMIC DNA]</scope>
    <source>
        <strain evidence="2 3">LMG 24817</strain>
    </source>
</reference>
<sequence>MNSVFLLQHLHTLPSGVDDVKIIGIYSTKDAALAAISRVKLQNGFNDFPELVNYELDMSDEGFHLNEFILDKDNWSEGYVTI</sequence>
<feature type="domain" description="DUF7336" evidence="1">
    <location>
        <begin position="3"/>
        <end position="75"/>
    </location>
</feature>
<protein>
    <submittedName>
        <fullName evidence="2">Serine kinase</fullName>
    </submittedName>
</protein>
<keyword evidence="2" id="KW-0808">Transferase</keyword>
<name>A0ABS2CEU9_9NEIS</name>
<keyword evidence="2" id="KW-0418">Kinase</keyword>
<evidence type="ECO:0000313" key="2">
    <source>
        <dbReference type="EMBL" id="MBM5572671.1"/>
    </source>
</evidence>
<dbReference type="Pfam" id="PF24024">
    <property type="entry name" value="DUF7336"/>
    <property type="match status" value="1"/>
</dbReference>
<dbReference type="InterPro" id="IPR055760">
    <property type="entry name" value="DUF7336"/>
</dbReference>
<dbReference type="GO" id="GO:0016301">
    <property type="term" value="F:kinase activity"/>
    <property type="evidence" value="ECO:0007669"/>
    <property type="project" value="UniProtKB-KW"/>
</dbReference>
<gene>
    <name evidence="2" type="ORF">GM173_13940</name>
</gene>
<proteinExistence type="predicted"/>
<dbReference type="RefSeq" id="WP_203571999.1">
    <property type="nucleotide sequence ID" value="NZ_WOFE01000009.1"/>
</dbReference>
<comment type="caution">
    <text evidence="2">The sequence shown here is derived from an EMBL/GenBank/DDBJ whole genome shotgun (WGS) entry which is preliminary data.</text>
</comment>
<dbReference type="EMBL" id="WOFE01000009">
    <property type="protein sequence ID" value="MBM5572671.1"/>
    <property type="molecule type" value="Genomic_DNA"/>
</dbReference>
<dbReference type="Proteomes" id="UP001195660">
    <property type="component" value="Unassembled WGS sequence"/>
</dbReference>
<keyword evidence="3" id="KW-1185">Reference proteome</keyword>
<organism evidence="2 3">
    <name type="scientific">Deefgea chitinilytica</name>
    <dbReference type="NCBI Taxonomy" id="570276"/>
    <lineage>
        <taxon>Bacteria</taxon>
        <taxon>Pseudomonadati</taxon>
        <taxon>Pseudomonadota</taxon>
        <taxon>Betaproteobacteria</taxon>
        <taxon>Neisseriales</taxon>
        <taxon>Chitinibacteraceae</taxon>
        <taxon>Deefgea</taxon>
    </lineage>
</organism>
<accession>A0ABS2CEU9</accession>
<evidence type="ECO:0000313" key="3">
    <source>
        <dbReference type="Proteomes" id="UP001195660"/>
    </source>
</evidence>
<evidence type="ECO:0000259" key="1">
    <source>
        <dbReference type="Pfam" id="PF24024"/>
    </source>
</evidence>